<dbReference type="Proteomes" id="UP001165422">
    <property type="component" value="Unassembled WGS sequence"/>
</dbReference>
<keyword evidence="1" id="KW-0812">Transmembrane</keyword>
<proteinExistence type="predicted"/>
<dbReference type="EMBL" id="JAJJPB010000003">
    <property type="protein sequence ID" value="MCC9294210.1"/>
    <property type="molecule type" value="Genomic_DNA"/>
</dbReference>
<reference evidence="2" key="1">
    <citation type="submission" date="2021-11" db="EMBL/GenBank/DDBJ databases">
        <authorList>
            <person name="Qingchun L."/>
            <person name="Dong Z."/>
            <person name="Zongwei Q."/>
            <person name="Jia Z."/>
            <person name="Duotao L."/>
        </authorList>
    </citation>
    <scope>NUCLEOTIDE SEQUENCE</scope>
    <source>
        <strain evidence="2">WLY-B-L2</strain>
    </source>
</reference>
<accession>A0ABS8N391</accession>
<evidence type="ECO:0000256" key="1">
    <source>
        <dbReference type="SAM" id="Phobius"/>
    </source>
</evidence>
<sequence length="107" mass="12065">MNRKAIATVMIICCVIIILGFTVITAGLPKFIKDKSDFKIDYTQTPFDFSVDMGNYSLSIDNRIGDNFKNGSKKIIDVVGSKIYSGTSYIIDMTQNTFENIEDRFTK</sequence>
<protein>
    <submittedName>
        <fullName evidence="2">Uncharacterized protein</fullName>
    </submittedName>
</protein>
<evidence type="ECO:0000313" key="2">
    <source>
        <dbReference type="EMBL" id="MCC9294210.1"/>
    </source>
</evidence>
<name>A0ABS8N391_9CLOT</name>
<evidence type="ECO:0000313" key="3">
    <source>
        <dbReference type="Proteomes" id="UP001165422"/>
    </source>
</evidence>
<gene>
    <name evidence="2" type="ORF">LN736_04910</name>
</gene>
<feature type="transmembrane region" description="Helical" evidence="1">
    <location>
        <begin position="6"/>
        <end position="28"/>
    </location>
</feature>
<keyword evidence="3" id="KW-1185">Reference proteome</keyword>
<keyword evidence="1" id="KW-1133">Transmembrane helix</keyword>
<organism evidence="2 3">
    <name type="scientific">Clostridium aromativorans</name>
    <dbReference type="NCBI Taxonomy" id="2836848"/>
    <lineage>
        <taxon>Bacteria</taxon>
        <taxon>Bacillati</taxon>
        <taxon>Bacillota</taxon>
        <taxon>Clostridia</taxon>
        <taxon>Eubacteriales</taxon>
        <taxon>Clostridiaceae</taxon>
        <taxon>Clostridium</taxon>
    </lineage>
</organism>
<keyword evidence="1" id="KW-0472">Membrane</keyword>
<dbReference type="RefSeq" id="WP_150358128.1">
    <property type="nucleotide sequence ID" value="NZ_JAJJPB010000003.1"/>
</dbReference>
<comment type="caution">
    <text evidence="2">The sequence shown here is derived from an EMBL/GenBank/DDBJ whole genome shotgun (WGS) entry which is preliminary data.</text>
</comment>